<reference evidence="3 4" key="1">
    <citation type="journal article" date="2014" name="Int. J. Syst. Evol. Microbiol.">
        <title>Complete genome sequence of Corynebacterium casei LMG S-19264T (=DSM 44701T), isolated from a smear-ripened cheese.</title>
        <authorList>
            <consortium name="US DOE Joint Genome Institute (JGI-PGF)"/>
            <person name="Walter F."/>
            <person name="Albersmeier A."/>
            <person name="Kalinowski J."/>
            <person name="Ruckert C."/>
        </authorList>
    </citation>
    <scope>NUCLEOTIDE SEQUENCE [LARGE SCALE GENOMIC DNA]</scope>
    <source>
        <strain evidence="3 4">JCM 4677</strain>
    </source>
</reference>
<dbReference type="Pfam" id="PF13560">
    <property type="entry name" value="HTH_31"/>
    <property type="match status" value="1"/>
</dbReference>
<sequence>MGEQEAVHGLGGFLRARRALVRPEDHGMPAGTRRTPGLRREEVAMLARVSTDYYVRLEQGRDKHPSPQVLAALAQALLLDEEAVAYLRELAEPAVSARSRRTRRRERAAPGLVALLEVWQQTPALVYGRYMDLLAANPLGEALFSWLGEENNLLRAIFLDSTARSFYRDWERIGEGCVAALRTANTDPGDRRLAELVGELSLGSARFAQLWARQEVRAKTAEVKHLCHPLVGELALRFENLTIPGAPGQHLVVYHAEPGSREDDALALLGSYSSPPATAPDRPGDGSARSAGRAAREGSAAEDGDR</sequence>
<dbReference type="Gene3D" id="1.10.260.40">
    <property type="entry name" value="lambda repressor-like DNA-binding domains"/>
    <property type="match status" value="1"/>
</dbReference>
<evidence type="ECO:0000256" key="1">
    <source>
        <dbReference type="SAM" id="MobiDB-lite"/>
    </source>
</evidence>
<evidence type="ECO:0000313" key="4">
    <source>
        <dbReference type="Proteomes" id="UP000516444"/>
    </source>
</evidence>
<organism evidence="3 4">
    <name type="scientific">Streptomyces aurantiacus</name>
    <dbReference type="NCBI Taxonomy" id="47760"/>
    <lineage>
        <taxon>Bacteria</taxon>
        <taxon>Bacillati</taxon>
        <taxon>Actinomycetota</taxon>
        <taxon>Actinomycetes</taxon>
        <taxon>Kitasatosporales</taxon>
        <taxon>Streptomycetaceae</taxon>
        <taxon>Streptomyces</taxon>
        <taxon>Streptomyces aurantiacus group</taxon>
    </lineage>
</organism>
<name>A0A7G1P8U6_9ACTN</name>
<dbReference type="EMBL" id="AP023440">
    <property type="protein sequence ID" value="BCL32173.1"/>
    <property type="molecule type" value="Genomic_DNA"/>
</dbReference>
<dbReference type="KEGG" id="sgm:GCM10017557_70320"/>
<dbReference type="SUPFAM" id="SSF47413">
    <property type="entry name" value="lambda repressor-like DNA-binding domains"/>
    <property type="match status" value="1"/>
</dbReference>
<accession>A0A7G1P8U6</accession>
<gene>
    <name evidence="3" type="ORF">GCM10017557_70320</name>
</gene>
<dbReference type="AlphaFoldDB" id="A0A7G1P8U6"/>
<dbReference type="Pfam" id="PF17765">
    <property type="entry name" value="MLTR_LBD"/>
    <property type="match status" value="1"/>
</dbReference>
<dbReference type="RefSeq" id="WP_079103431.1">
    <property type="nucleotide sequence ID" value="NZ_AP023440.1"/>
</dbReference>
<feature type="region of interest" description="Disordered" evidence="1">
    <location>
        <begin position="264"/>
        <end position="306"/>
    </location>
</feature>
<protein>
    <submittedName>
        <fullName evidence="3">Transcriptional regulator</fullName>
    </submittedName>
</protein>
<proteinExistence type="predicted"/>
<dbReference type="PANTHER" id="PTHR35010">
    <property type="entry name" value="BLL4672 PROTEIN-RELATED"/>
    <property type="match status" value="1"/>
</dbReference>
<dbReference type="GO" id="GO:0003677">
    <property type="term" value="F:DNA binding"/>
    <property type="evidence" value="ECO:0007669"/>
    <property type="project" value="InterPro"/>
</dbReference>
<evidence type="ECO:0000313" key="3">
    <source>
        <dbReference type="EMBL" id="BCL32173.1"/>
    </source>
</evidence>
<dbReference type="OrthoDB" id="3542608at2"/>
<feature type="domain" description="HTH cro/C1-type" evidence="2">
    <location>
        <begin position="37"/>
        <end position="84"/>
    </location>
</feature>
<keyword evidence="4" id="KW-1185">Reference proteome</keyword>
<dbReference type="InterPro" id="IPR041413">
    <property type="entry name" value="MLTR_LBD"/>
</dbReference>
<dbReference type="Gene3D" id="3.30.450.180">
    <property type="match status" value="1"/>
</dbReference>
<dbReference type="PROSITE" id="PS50943">
    <property type="entry name" value="HTH_CROC1"/>
    <property type="match status" value="1"/>
</dbReference>
<evidence type="ECO:0000259" key="2">
    <source>
        <dbReference type="PROSITE" id="PS50943"/>
    </source>
</evidence>
<dbReference type="PANTHER" id="PTHR35010:SF2">
    <property type="entry name" value="BLL4672 PROTEIN"/>
    <property type="match status" value="1"/>
</dbReference>
<dbReference type="InterPro" id="IPR001387">
    <property type="entry name" value="Cro/C1-type_HTH"/>
</dbReference>
<dbReference type="SMART" id="SM00530">
    <property type="entry name" value="HTH_XRE"/>
    <property type="match status" value="1"/>
</dbReference>
<dbReference type="Proteomes" id="UP000516444">
    <property type="component" value="Chromosome"/>
</dbReference>
<dbReference type="InterPro" id="IPR010982">
    <property type="entry name" value="Lambda_DNA-bd_dom_sf"/>
</dbReference>